<evidence type="ECO:0000313" key="3">
    <source>
        <dbReference type="Proteomes" id="UP000051883"/>
    </source>
</evidence>
<evidence type="ECO:0000256" key="1">
    <source>
        <dbReference type="SAM" id="MobiDB-lite"/>
    </source>
</evidence>
<name>A0ABR5P159_9LACO</name>
<dbReference type="Proteomes" id="UP000051883">
    <property type="component" value="Unassembled WGS sequence"/>
</dbReference>
<protein>
    <submittedName>
        <fullName evidence="2">Uncharacterized protein</fullName>
    </submittedName>
</protein>
<organism evidence="2 3">
    <name type="scientific">Limosilactobacillus antri DSM 16041</name>
    <dbReference type="NCBI Taxonomy" id="525309"/>
    <lineage>
        <taxon>Bacteria</taxon>
        <taxon>Bacillati</taxon>
        <taxon>Bacillota</taxon>
        <taxon>Bacilli</taxon>
        <taxon>Lactobacillales</taxon>
        <taxon>Lactobacillaceae</taxon>
        <taxon>Limosilactobacillus</taxon>
    </lineage>
</organism>
<comment type="caution">
    <text evidence="2">The sequence shown here is derived from an EMBL/GenBank/DDBJ whole genome shotgun (WGS) entry which is preliminary data.</text>
</comment>
<gene>
    <name evidence="2" type="ORF">FC31_GL001816</name>
</gene>
<dbReference type="EMBL" id="AZDK01000006">
    <property type="protein sequence ID" value="KRK60207.1"/>
    <property type="molecule type" value="Genomic_DNA"/>
</dbReference>
<sequence>MIDLLSSKKEAGELPTSCVSYTVRTRLELVISSVTGMRPKPTRPTDHSATNKSIRNFLVPVN</sequence>
<feature type="region of interest" description="Disordered" evidence="1">
    <location>
        <begin position="35"/>
        <end position="62"/>
    </location>
</feature>
<proteinExistence type="predicted"/>
<reference evidence="2 3" key="1">
    <citation type="journal article" date="2015" name="Genome Announc.">
        <title>Expanding the biotechnology potential of lactobacilli through comparative genomics of 213 strains and associated genera.</title>
        <authorList>
            <person name="Sun Z."/>
            <person name="Harris H.M."/>
            <person name="McCann A."/>
            <person name="Guo C."/>
            <person name="Argimon S."/>
            <person name="Zhang W."/>
            <person name="Yang X."/>
            <person name="Jeffery I.B."/>
            <person name="Cooney J.C."/>
            <person name="Kagawa T.F."/>
            <person name="Liu W."/>
            <person name="Song Y."/>
            <person name="Salvetti E."/>
            <person name="Wrobel A."/>
            <person name="Rasinkangas P."/>
            <person name="Parkhill J."/>
            <person name="Rea M.C."/>
            <person name="O'Sullivan O."/>
            <person name="Ritari J."/>
            <person name="Douillard F.P."/>
            <person name="Paul Ross R."/>
            <person name="Yang R."/>
            <person name="Briner A.E."/>
            <person name="Felis G.E."/>
            <person name="de Vos W.M."/>
            <person name="Barrangou R."/>
            <person name="Klaenhammer T.R."/>
            <person name="Caufield P.W."/>
            <person name="Cui Y."/>
            <person name="Zhang H."/>
            <person name="O'Toole P.W."/>
        </authorList>
    </citation>
    <scope>NUCLEOTIDE SEQUENCE [LARGE SCALE GENOMIC DNA]</scope>
    <source>
        <strain evidence="2 3">DSM 16041</strain>
    </source>
</reference>
<keyword evidence="3" id="KW-1185">Reference proteome</keyword>
<accession>A0ABR5P159</accession>
<evidence type="ECO:0000313" key="2">
    <source>
        <dbReference type="EMBL" id="KRK60207.1"/>
    </source>
</evidence>